<proteinExistence type="predicted"/>
<dbReference type="InterPro" id="IPR053721">
    <property type="entry name" value="Fimbrial_Adhesin_Reg"/>
</dbReference>
<dbReference type="Pfam" id="PF16509">
    <property type="entry name" value="KORA"/>
    <property type="match status" value="1"/>
</dbReference>
<keyword evidence="2" id="KW-0804">Transcription</keyword>
<dbReference type="RefSeq" id="WP_169340870.1">
    <property type="nucleotide sequence ID" value="NZ_JABBZM010000017.1"/>
</dbReference>
<dbReference type="InterPro" id="IPR032428">
    <property type="entry name" value="TrfB"/>
</dbReference>
<evidence type="ECO:0000259" key="4">
    <source>
        <dbReference type="Pfam" id="PF18790"/>
    </source>
</evidence>
<reference evidence="5 6" key="1">
    <citation type="submission" date="2020-04" db="EMBL/GenBank/DDBJ databases">
        <title>Ralstonia insidiosa genome sequencing and assembly.</title>
        <authorList>
            <person name="Martins R.C.R."/>
            <person name="Perdigao-Neto L.V."/>
            <person name="Levin A.S.S."/>
            <person name="Costa S.F."/>
        </authorList>
    </citation>
    <scope>NUCLEOTIDE SEQUENCE [LARGE SCALE GENOMIC DNA]</scope>
    <source>
        <strain evidence="5 6">5047</strain>
    </source>
</reference>
<organism evidence="5 6">
    <name type="scientific">Ralstonia insidiosa</name>
    <dbReference type="NCBI Taxonomy" id="190721"/>
    <lineage>
        <taxon>Bacteria</taxon>
        <taxon>Pseudomonadati</taxon>
        <taxon>Pseudomonadota</taxon>
        <taxon>Betaproteobacteria</taxon>
        <taxon>Burkholderiales</taxon>
        <taxon>Burkholderiaceae</taxon>
        <taxon>Ralstonia</taxon>
    </lineage>
</organism>
<protein>
    <recommendedName>
        <fullName evidence="7">TrfB transcriptional repressor protein domain-containing protein</fullName>
    </recommendedName>
</protein>
<name>A0A848P338_9RALS</name>
<evidence type="ECO:0000259" key="3">
    <source>
        <dbReference type="Pfam" id="PF16509"/>
    </source>
</evidence>
<dbReference type="AlphaFoldDB" id="A0A848P338"/>
<evidence type="ECO:0008006" key="7">
    <source>
        <dbReference type="Google" id="ProtNLM"/>
    </source>
</evidence>
<evidence type="ECO:0000256" key="1">
    <source>
        <dbReference type="ARBA" id="ARBA00023015"/>
    </source>
</evidence>
<accession>A0A848P338</accession>
<gene>
    <name evidence="5" type="ORF">HGR00_18610</name>
</gene>
<dbReference type="Gene3D" id="1.10.10.2690">
    <property type="match status" value="1"/>
</dbReference>
<feature type="domain" description="KfrB" evidence="4">
    <location>
        <begin position="106"/>
        <end position="158"/>
    </location>
</feature>
<dbReference type="InterPro" id="IPR040782">
    <property type="entry name" value="KfrB"/>
</dbReference>
<evidence type="ECO:0000313" key="6">
    <source>
        <dbReference type="Proteomes" id="UP000575469"/>
    </source>
</evidence>
<feature type="domain" description="TrfB transcriptional repressor protein" evidence="3">
    <location>
        <begin position="1"/>
        <end position="65"/>
    </location>
</feature>
<dbReference type="Proteomes" id="UP000575469">
    <property type="component" value="Unassembled WGS sequence"/>
</dbReference>
<keyword evidence="1" id="KW-0805">Transcription regulation</keyword>
<sequence length="170" mass="18592">MNDQEFDKLVQETRLQSKSREAARLVYVEGMSQADASRATGLSPMRMSQIMAVVKKAEAERSEPQTPSISTPVDAIKASYAFAVKAARELYGDEVTIRAPGPTDRFVGTAVERTDFHLVQNVGRGAVVVHELASLDRVPARGKSVAIQYKGGIGQVQERDQAQSRDSNTR</sequence>
<comment type="caution">
    <text evidence="5">The sequence shown here is derived from an EMBL/GenBank/DDBJ whole genome shotgun (WGS) entry which is preliminary data.</text>
</comment>
<dbReference type="Pfam" id="PF18790">
    <property type="entry name" value="KfrB"/>
    <property type="match status" value="1"/>
</dbReference>
<dbReference type="EMBL" id="JABBZM010000017">
    <property type="protein sequence ID" value="NMV39927.1"/>
    <property type="molecule type" value="Genomic_DNA"/>
</dbReference>
<evidence type="ECO:0000256" key="2">
    <source>
        <dbReference type="ARBA" id="ARBA00023163"/>
    </source>
</evidence>
<evidence type="ECO:0000313" key="5">
    <source>
        <dbReference type="EMBL" id="NMV39927.1"/>
    </source>
</evidence>